<evidence type="ECO:0000313" key="3">
    <source>
        <dbReference type="Proteomes" id="UP000003529"/>
    </source>
</evidence>
<sequence>MLCKSGRIEEAQAMEQLFYLLIPLGLCLFYLGIKNTIRFGRAKMLYEMPYVNKEGTFTLERAGTYGLWLSGKMFTKAPIGEFGFNLVDEKTGRTIPLFLSIMRARVNGITHSRMELYTFDAGPGTYRLSVTEDPFVLDAVMKKVGDKVIKGAIDYNQFTIQIYTHTSFVLMFISIWMIVLGLLSAVLGGILPNI</sequence>
<feature type="transmembrane region" description="Helical" evidence="1">
    <location>
        <begin position="168"/>
        <end position="191"/>
    </location>
</feature>
<keyword evidence="1" id="KW-0472">Membrane</keyword>
<evidence type="ECO:0000313" key="2">
    <source>
        <dbReference type="EMBL" id="EEP65774.1"/>
    </source>
</evidence>
<gene>
    <name evidence="2" type="ORF">VEIDISOL_00862</name>
</gene>
<protein>
    <submittedName>
        <fullName evidence="2">Uncharacterized protein</fullName>
    </submittedName>
</protein>
<feature type="transmembrane region" description="Helical" evidence="1">
    <location>
        <begin position="16"/>
        <end position="33"/>
    </location>
</feature>
<proteinExistence type="predicted"/>
<dbReference type="EMBL" id="ACIK02000008">
    <property type="protein sequence ID" value="EEP65774.1"/>
    <property type="molecule type" value="Genomic_DNA"/>
</dbReference>
<accession>C4FPN6</accession>
<organism evidence="2 3">
    <name type="scientific">Veillonella dispar ATCC 17748</name>
    <dbReference type="NCBI Taxonomy" id="546273"/>
    <lineage>
        <taxon>Bacteria</taxon>
        <taxon>Bacillati</taxon>
        <taxon>Bacillota</taxon>
        <taxon>Negativicutes</taxon>
        <taxon>Veillonellales</taxon>
        <taxon>Veillonellaceae</taxon>
        <taxon>Veillonella</taxon>
    </lineage>
</organism>
<evidence type="ECO:0000256" key="1">
    <source>
        <dbReference type="SAM" id="Phobius"/>
    </source>
</evidence>
<dbReference type="AlphaFoldDB" id="C4FPN6"/>
<dbReference type="eggNOG" id="ENOG5030ZKM">
    <property type="taxonomic scope" value="Bacteria"/>
</dbReference>
<name>C4FPN6_9FIRM</name>
<reference evidence="2" key="1">
    <citation type="submission" date="2009-04" db="EMBL/GenBank/DDBJ databases">
        <authorList>
            <person name="Weinstock G."/>
            <person name="Sodergren E."/>
            <person name="Clifton S."/>
            <person name="Fulton L."/>
            <person name="Fulton B."/>
            <person name="Courtney L."/>
            <person name="Fronick C."/>
            <person name="Harrison M."/>
            <person name="Strong C."/>
            <person name="Farmer C."/>
            <person name="Delahaunty K."/>
            <person name="Markovic C."/>
            <person name="Hall O."/>
            <person name="Minx P."/>
            <person name="Tomlinson C."/>
            <person name="Mitreva M."/>
            <person name="Nelson J."/>
            <person name="Hou S."/>
            <person name="Wollam A."/>
            <person name="Pepin K.H."/>
            <person name="Johnson M."/>
            <person name="Bhonagiri V."/>
            <person name="Nash W.E."/>
            <person name="Warren W."/>
            <person name="Chinwalla A."/>
            <person name="Mardis E.R."/>
            <person name="Wilson R.K."/>
        </authorList>
    </citation>
    <scope>NUCLEOTIDE SEQUENCE [LARGE SCALE GENOMIC DNA]</scope>
    <source>
        <strain evidence="2">ATCC 17748</strain>
    </source>
</reference>
<keyword evidence="1" id="KW-1133">Transmembrane helix</keyword>
<dbReference type="HOGENOM" id="CLU_124898_0_0_9"/>
<keyword evidence="3" id="KW-1185">Reference proteome</keyword>
<dbReference type="Proteomes" id="UP000003529">
    <property type="component" value="Unassembled WGS sequence"/>
</dbReference>
<keyword evidence="1" id="KW-0812">Transmembrane</keyword>
<comment type="caution">
    <text evidence="2">The sequence shown here is derived from an EMBL/GenBank/DDBJ whole genome shotgun (WGS) entry which is preliminary data.</text>
</comment>